<comment type="caution">
    <text evidence="3">The sequence shown here is derived from an EMBL/GenBank/DDBJ whole genome shotgun (WGS) entry which is preliminary data.</text>
</comment>
<evidence type="ECO:0000259" key="2">
    <source>
        <dbReference type="Pfam" id="PF01861"/>
    </source>
</evidence>
<dbReference type="InterPro" id="IPR002723">
    <property type="entry name" value="BpsA_C"/>
</dbReference>
<evidence type="ECO:0000256" key="1">
    <source>
        <dbReference type="HAMAP-Rule" id="MF_01947"/>
    </source>
</evidence>
<comment type="function">
    <text evidence="1">Involved in the biosynthesis of branched-chain polyamines, which support the growth of thermophiles under high-temperature conditions. Catalyzes the sequential condensation of spermidine with the aminopropyl groups of decarboxylated S-adenosylmethionines to produce N(4)-bis(aminopropyl)spermidine via N(4)-aminopropylspermidine.</text>
</comment>
<dbReference type="PANTHER" id="PTHR23290">
    <property type="entry name" value="RRNA N6-ADENOSINE-METHYLTRANSFERASE METTL5"/>
    <property type="match status" value="1"/>
</dbReference>
<dbReference type="InterPro" id="IPR029063">
    <property type="entry name" value="SAM-dependent_MTases_sf"/>
</dbReference>
<evidence type="ECO:0000313" key="4">
    <source>
        <dbReference type="Proteomes" id="UP000197032"/>
    </source>
</evidence>
<dbReference type="CDD" id="cd02440">
    <property type="entry name" value="AdoMet_MTases"/>
    <property type="match status" value="1"/>
</dbReference>
<dbReference type="PIRSF" id="PIRSF005895">
    <property type="entry name" value="UCP005895_mtase"/>
    <property type="match status" value="1"/>
</dbReference>
<dbReference type="Gene3D" id="3.40.50.150">
    <property type="entry name" value="Vaccinia Virus protein VP39"/>
    <property type="match status" value="1"/>
</dbReference>
<dbReference type="RefSeq" id="WP_088554372.1">
    <property type="nucleotide sequence ID" value="NZ_BDGJ01000117.1"/>
</dbReference>
<keyword evidence="4" id="KW-1185">Reference proteome</keyword>
<dbReference type="OrthoDB" id="7593728at2"/>
<dbReference type="InterPro" id="IPR014435">
    <property type="entry name" value="BpsA"/>
</dbReference>
<dbReference type="Gene3D" id="1.10.10.10">
    <property type="entry name" value="Winged helix-like DNA-binding domain superfamily/Winged helix DNA-binding domain"/>
    <property type="match status" value="1"/>
</dbReference>
<organism evidence="3 4">
    <name type="scientific">Calderihabitans maritimus</name>
    <dbReference type="NCBI Taxonomy" id="1246530"/>
    <lineage>
        <taxon>Bacteria</taxon>
        <taxon>Bacillati</taxon>
        <taxon>Bacillota</taxon>
        <taxon>Clostridia</taxon>
        <taxon>Neomoorellales</taxon>
        <taxon>Calderihabitantaceae</taxon>
        <taxon>Calderihabitans</taxon>
    </lineage>
</organism>
<accession>A0A1Z5HUZ9</accession>
<keyword evidence="1" id="KW-0963">Cytoplasm</keyword>
<dbReference type="InterPro" id="IPR036388">
    <property type="entry name" value="WH-like_DNA-bd_sf"/>
</dbReference>
<dbReference type="InterPro" id="IPR036390">
    <property type="entry name" value="WH_DNA-bd_sf"/>
</dbReference>
<dbReference type="Pfam" id="PF01861">
    <property type="entry name" value="BpsA_C"/>
    <property type="match status" value="1"/>
</dbReference>
<comment type="subcellular location">
    <subcellularLocation>
        <location evidence="1">Cytoplasm</location>
    </subcellularLocation>
</comment>
<dbReference type="AlphaFoldDB" id="A0A1Z5HUZ9"/>
<dbReference type="SUPFAM" id="SSF53335">
    <property type="entry name" value="S-adenosyl-L-methionine-dependent methyltransferases"/>
    <property type="match status" value="1"/>
</dbReference>
<dbReference type="Proteomes" id="UP000197032">
    <property type="component" value="Unassembled WGS sequence"/>
</dbReference>
<dbReference type="InterPro" id="IPR051720">
    <property type="entry name" value="rRNA_MeTrfase/Polyamine_Synth"/>
</dbReference>
<name>A0A1Z5HUZ9_9FIRM</name>
<feature type="domain" description="N(4)-bis(aminopropyl)spermidine synthase C-terminal" evidence="2">
    <location>
        <begin position="92"/>
        <end position="338"/>
    </location>
</feature>
<comment type="catalytic activity">
    <reaction evidence="1">
        <text>2 S-adenosyl 3-(methylsulfanyl)propylamine + spermidine = N(4)-bis(aminopropyl)spermidine + 2 S-methyl-5'-thioadenosine + 2 H(+)</text>
        <dbReference type="Rhea" id="RHEA:44132"/>
        <dbReference type="ChEBI" id="CHEBI:15378"/>
        <dbReference type="ChEBI" id="CHEBI:17509"/>
        <dbReference type="ChEBI" id="CHEBI:57443"/>
        <dbReference type="ChEBI" id="CHEBI:57834"/>
        <dbReference type="ChEBI" id="CHEBI:82771"/>
        <dbReference type="EC" id="2.5.1.128"/>
    </reaction>
</comment>
<dbReference type="EMBL" id="BDGJ01000117">
    <property type="protein sequence ID" value="GAW93177.1"/>
    <property type="molecule type" value="Genomic_DNA"/>
</dbReference>
<dbReference type="HAMAP" id="MF_01947">
    <property type="entry name" value="Aminopropyltransf_BpsA"/>
    <property type="match status" value="1"/>
</dbReference>
<dbReference type="GO" id="GO:0006596">
    <property type="term" value="P:polyamine biosynthetic process"/>
    <property type="evidence" value="ECO:0007669"/>
    <property type="project" value="UniProtKB-UniRule"/>
</dbReference>
<dbReference type="GO" id="GO:0016765">
    <property type="term" value="F:transferase activity, transferring alkyl or aryl (other than methyl) groups"/>
    <property type="evidence" value="ECO:0007669"/>
    <property type="project" value="UniProtKB-UniRule"/>
</dbReference>
<dbReference type="PANTHER" id="PTHR23290:SF0">
    <property type="entry name" value="RRNA N6-ADENOSINE-METHYLTRANSFERASE METTL5"/>
    <property type="match status" value="1"/>
</dbReference>
<keyword evidence="1" id="KW-0808">Transferase</keyword>
<gene>
    <name evidence="1" type="primary">bpsA</name>
    <name evidence="3" type="ORF">KKC1_23170</name>
</gene>
<sequence length="343" mass="39335">MERTRMQIIRSLLAGEKSFWELIRDQDGDLSSYCQEIGQLIEEGIIEADDQKITLTEKGQEWAGRNRIKPLQDIICSRCEGKGLVLQGIFQEVLEQFRQLTKDRPPAIAEFDQGFVEPENTVARVAFMYARGDLENKNIFILGDDDLTTIAAALTQMPRRIVVAEIDERIVEFITTVVERQGWKNVQVVKYDVRNPLPEELQGQFDVFVTDPVETIPGLKLFLSRCIQALKGKSSAGYFGLTHLEASRKKWYAIQQMILDMNFVITDLVHDFHRYILEREKFVTKNYPVVEKAPVPLPVPQVNWYTSNLFRLEAVGVPQPATDKKSSLGRELYFDNESYATLP</sequence>
<keyword evidence="1" id="KW-0620">Polyamine biosynthesis</keyword>
<reference evidence="4" key="1">
    <citation type="journal article" date="2017" name="Appl. Environ. Microbiol.">
        <title>Genomic Analysis of Calderihabitans maritimus KKC1, a Thermophilic, Hydrogenogenic, Carboxydotrophic Bacterium Isolated from Marine Sediment.</title>
        <authorList>
            <person name="Omae K."/>
            <person name="Yoneda Y."/>
            <person name="Fukuyama Y."/>
            <person name="Yoshida T."/>
            <person name="Sako Y."/>
        </authorList>
    </citation>
    <scope>NUCLEOTIDE SEQUENCE [LARGE SCALE GENOMIC DNA]</scope>
    <source>
        <strain evidence="4">KKC1</strain>
    </source>
</reference>
<evidence type="ECO:0000313" key="3">
    <source>
        <dbReference type="EMBL" id="GAW93177.1"/>
    </source>
</evidence>
<comment type="pathway">
    <text evidence="1">Amine and polyamine biosynthesis.</text>
</comment>
<dbReference type="GO" id="GO:0005737">
    <property type="term" value="C:cytoplasm"/>
    <property type="evidence" value="ECO:0007669"/>
    <property type="project" value="UniProtKB-SubCell"/>
</dbReference>
<dbReference type="SUPFAM" id="SSF46785">
    <property type="entry name" value="Winged helix' DNA-binding domain"/>
    <property type="match status" value="1"/>
</dbReference>
<dbReference type="EC" id="2.5.1.128" evidence="1"/>
<protein>
    <recommendedName>
        <fullName evidence="1">N(4)-bis(aminopropyl)spermidine synthase</fullName>
        <ecNumber evidence="1">2.5.1.128</ecNumber>
    </recommendedName>
    <alternativeName>
        <fullName evidence="1">Branched-chain polyamine synthase A</fullName>
    </alternativeName>
</protein>
<comment type="similarity">
    <text evidence="1">Belongs to the branched-chain polyamine synthase family.</text>
</comment>
<proteinExistence type="inferred from homology"/>